<dbReference type="EMBL" id="CP021431">
    <property type="protein sequence ID" value="ART99387.1"/>
    <property type="molecule type" value="Genomic_DNA"/>
</dbReference>
<dbReference type="OrthoDB" id="6874909at2"/>
<dbReference type="Proteomes" id="UP000195273">
    <property type="component" value="Chromosome"/>
</dbReference>
<keyword evidence="2" id="KW-1185">Reference proteome</keyword>
<protein>
    <submittedName>
        <fullName evidence="1">Uncharacterized protein</fullName>
    </submittedName>
</protein>
<proteinExistence type="predicted"/>
<evidence type="ECO:0000313" key="1">
    <source>
        <dbReference type="EMBL" id="ART99387.1"/>
    </source>
</evidence>
<name>A0A1Y0E7B7_9RHOB</name>
<evidence type="ECO:0000313" key="2">
    <source>
        <dbReference type="Proteomes" id="UP000195273"/>
    </source>
</evidence>
<gene>
    <name evidence="1" type="ORF">LOKVESSMR4R_00039</name>
</gene>
<dbReference type="KEGG" id="lvs:LOKVESSMR4R_00039"/>
<dbReference type="RefSeq" id="WP_087205648.1">
    <property type="nucleotide sequence ID" value="NZ_CP021431.1"/>
</dbReference>
<accession>A0A1Y0E7B7</accession>
<sequence length="135" mass="15174">MGWMIYDHTPQDIRGEIHRLCTGESDARRIFPIASEQVGDVWYVAVRAEFKDANTGRQWVAERGYTPNQDGSYVFAAVILTSVENGEWGYKDMDETCGPAVHQAPRSILALLSATTHPFAVDWRARCRASMKQPA</sequence>
<organism evidence="1 2">
    <name type="scientific">Yoonia vestfoldensis</name>
    <dbReference type="NCBI Taxonomy" id="245188"/>
    <lineage>
        <taxon>Bacteria</taxon>
        <taxon>Pseudomonadati</taxon>
        <taxon>Pseudomonadota</taxon>
        <taxon>Alphaproteobacteria</taxon>
        <taxon>Rhodobacterales</taxon>
        <taxon>Paracoccaceae</taxon>
        <taxon>Yoonia</taxon>
    </lineage>
</organism>
<dbReference type="AlphaFoldDB" id="A0A1Y0E7B7"/>
<reference evidence="1 2" key="1">
    <citation type="submission" date="2017-05" db="EMBL/GenBank/DDBJ databases">
        <title>Genome Sequence of Loktanella vestfoldensis Strain SMR4r Isolated from a Culture of the Diatom Skeletonema marinoi.</title>
        <authorList>
            <person name="Topel M."/>
            <person name="Pinder M.I.M."/>
            <person name="Johansson O.N."/>
            <person name="Kourtchenko O."/>
            <person name="Godhe A."/>
            <person name="Clarke A.K."/>
        </authorList>
    </citation>
    <scope>NUCLEOTIDE SEQUENCE [LARGE SCALE GENOMIC DNA]</scope>
    <source>
        <strain evidence="1 2">SMR4r</strain>
    </source>
</reference>